<dbReference type="PANTHER" id="PTHR43133:SF51">
    <property type="entry name" value="RNA POLYMERASE SIGMA FACTOR"/>
    <property type="match status" value="1"/>
</dbReference>
<dbReference type="RefSeq" id="WP_050058903.1">
    <property type="nucleotide sequence ID" value="NZ_JACHEK010000004.1"/>
</dbReference>
<dbReference type="GO" id="GO:0006352">
    <property type="term" value="P:DNA-templated transcription initiation"/>
    <property type="evidence" value="ECO:0007669"/>
    <property type="project" value="InterPro"/>
</dbReference>
<evidence type="ECO:0000259" key="8">
    <source>
        <dbReference type="Pfam" id="PF08281"/>
    </source>
</evidence>
<keyword evidence="5 6" id="KW-0804">Transcription</keyword>
<evidence type="ECO:0000313" key="9">
    <source>
        <dbReference type="EMBL" id="MBB6144482.1"/>
    </source>
</evidence>
<dbReference type="Proteomes" id="UP000538666">
    <property type="component" value="Unassembled WGS sequence"/>
</dbReference>
<feature type="domain" description="RNA polymerase sigma factor 70 region 4 type 2" evidence="8">
    <location>
        <begin position="147"/>
        <end position="199"/>
    </location>
</feature>
<keyword evidence="4 6" id="KW-0238">DNA-binding</keyword>
<dbReference type="SUPFAM" id="SSF88946">
    <property type="entry name" value="Sigma2 domain of RNA polymerase sigma factors"/>
    <property type="match status" value="1"/>
</dbReference>
<sequence length="210" mass="23737">MNPYHPIFDDLDAARSDDCHMTEQRLLSAAQAGDERAFLELCRSSSRQVLRSINRITRNKHDSEDVLQESLMKAFVHLSRFDARSSFATWLTRIGINSALQLLRKRKKSLEIPVERSLDGGDTWEDRDIPDTSLDPEARYMAFEQSVRLQKAIRGLPMALRCVVRTRHSENCSMQELADTVGISVPAAKSRLVRARAALGKALVLSTPRC</sequence>
<keyword evidence="2 6" id="KW-0805">Transcription regulation</keyword>
<dbReference type="InterPro" id="IPR013249">
    <property type="entry name" value="RNA_pol_sigma70_r4_t2"/>
</dbReference>
<keyword evidence="10" id="KW-1185">Reference proteome</keyword>
<dbReference type="NCBIfam" id="TIGR02937">
    <property type="entry name" value="sigma70-ECF"/>
    <property type="match status" value="1"/>
</dbReference>
<gene>
    <name evidence="9" type="ORF">HNQ77_002434</name>
</gene>
<dbReference type="GO" id="GO:0016987">
    <property type="term" value="F:sigma factor activity"/>
    <property type="evidence" value="ECO:0007669"/>
    <property type="project" value="UniProtKB-KW"/>
</dbReference>
<proteinExistence type="inferred from homology"/>
<dbReference type="AlphaFoldDB" id="A0A841JSU1"/>
<dbReference type="InterPro" id="IPR013324">
    <property type="entry name" value="RNA_pol_sigma_r3/r4-like"/>
</dbReference>
<dbReference type="GO" id="GO:0003677">
    <property type="term" value="F:DNA binding"/>
    <property type="evidence" value="ECO:0007669"/>
    <property type="project" value="UniProtKB-KW"/>
</dbReference>
<evidence type="ECO:0000256" key="3">
    <source>
        <dbReference type="ARBA" id="ARBA00023082"/>
    </source>
</evidence>
<dbReference type="Pfam" id="PF04542">
    <property type="entry name" value="Sigma70_r2"/>
    <property type="match status" value="1"/>
</dbReference>
<dbReference type="OrthoDB" id="117154at2"/>
<name>A0A841JSU1_9BACT</name>
<protein>
    <recommendedName>
        <fullName evidence="6">RNA polymerase sigma factor</fullName>
    </recommendedName>
</protein>
<evidence type="ECO:0000313" key="10">
    <source>
        <dbReference type="Proteomes" id="UP000538666"/>
    </source>
</evidence>
<comment type="caution">
    <text evidence="9">The sequence shown here is derived from an EMBL/GenBank/DDBJ whole genome shotgun (WGS) entry which is preliminary data.</text>
</comment>
<dbReference type="InterPro" id="IPR007627">
    <property type="entry name" value="RNA_pol_sigma70_r2"/>
</dbReference>
<dbReference type="Gene3D" id="1.10.10.10">
    <property type="entry name" value="Winged helix-like DNA-binding domain superfamily/Winged helix DNA-binding domain"/>
    <property type="match status" value="1"/>
</dbReference>
<feature type="domain" description="RNA polymerase sigma-70 region 2" evidence="7">
    <location>
        <begin position="44"/>
        <end position="108"/>
    </location>
</feature>
<accession>A0A841JSU1</accession>
<evidence type="ECO:0000256" key="6">
    <source>
        <dbReference type="RuleBase" id="RU000716"/>
    </source>
</evidence>
<dbReference type="InterPro" id="IPR014284">
    <property type="entry name" value="RNA_pol_sigma-70_dom"/>
</dbReference>
<dbReference type="PANTHER" id="PTHR43133">
    <property type="entry name" value="RNA POLYMERASE ECF-TYPE SIGMA FACTO"/>
    <property type="match status" value="1"/>
</dbReference>
<dbReference type="InterPro" id="IPR013325">
    <property type="entry name" value="RNA_pol_sigma_r2"/>
</dbReference>
<keyword evidence="3 6" id="KW-0731">Sigma factor</keyword>
<dbReference type="InterPro" id="IPR036388">
    <property type="entry name" value="WH-like_DNA-bd_sf"/>
</dbReference>
<dbReference type="InterPro" id="IPR000838">
    <property type="entry name" value="RNA_pol_sigma70_ECF_CS"/>
</dbReference>
<evidence type="ECO:0000256" key="2">
    <source>
        <dbReference type="ARBA" id="ARBA00023015"/>
    </source>
</evidence>
<dbReference type="Pfam" id="PF08281">
    <property type="entry name" value="Sigma70_r4_2"/>
    <property type="match status" value="1"/>
</dbReference>
<dbReference type="EMBL" id="JACHEK010000004">
    <property type="protein sequence ID" value="MBB6144482.1"/>
    <property type="molecule type" value="Genomic_DNA"/>
</dbReference>
<dbReference type="InterPro" id="IPR039425">
    <property type="entry name" value="RNA_pol_sigma-70-like"/>
</dbReference>
<evidence type="ECO:0000256" key="1">
    <source>
        <dbReference type="ARBA" id="ARBA00010641"/>
    </source>
</evidence>
<dbReference type="SUPFAM" id="SSF88659">
    <property type="entry name" value="Sigma3 and sigma4 domains of RNA polymerase sigma factors"/>
    <property type="match status" value="1"/>
</dbReference>
<organism evidence="9 10">
    <name type="scientific">Silvibacterium bohemicum</name>
    <dbReference type="NCBI Taxonomy" id="1577686"/>
    <lineage>
        <taxon>Bacteria</taxon>
        <taxon>Pseudomonadati</taxon>
        <taxon>Acidobacteriota</taxon>
        <taxon>Terriglobia</taxon>
        <taxon>Terriglobales</taxon>
        <taxon>Acidobacteriaceae</taxon>
        <taxon>Silvibacterium</taxon>
    </lineage>
</organism>
<evidence type="ECO:0000256" key="5">
    <source>
        <dbReference type="ARBA" id="ARBA00023163"/>
    </source>
</evidence>
<reference evidence="9 10" key="1">
    <citation type="submission" date="2020-08" db="EMBL/GenBank/DDBJ databases">
        <title>Genomic Encyclopedia of Type Strains, Phase IV (KMG-IV): sequencing the most valuable type-strain genomes for metagenomic binning, comparative biology and taxonomic classification.</title>
        <authorList>
            <person name="Goeker M."/>
        </authorList>
    </citation>
    <scope>NUCLEOTIDE SEQUENCE [LARGE SCALE GENOMIC DNA]</scope>
    <source>
        <strain evidence="9 10">DSM 103733</strain>
    </source>
</reference>
<dbReference type="Gene3D" id="1.10.1740.10">
    <property type="match status" value="1"/>
</dbReference>
<comment type="similarity">
    <text evidence="1 6">Belongs to the sigma-70 factor family. ECF subfamily.</text>
</comment>
<evidence type="ECO:0000259" key="7">
    <source>
        <dbReference type="Pfam" id="PF04542"/>
    </source>
</evidence>
<dbReference type="PROSITE" id="PS01063">
    <property type="entry name" value="SIGMA70_ECF"/>
    <property type="match status" value="1"/>
</dbReference>
<evidence type="ECO:0000256" key="4">
    <source>
        <dbReference type="ARBA" id="ARBA00023125"/>
    </source>
</evidence>